<dbReference type="Proteomes" id="UP000053647">
    <property type="component" value="Unassembled WGS sequence"/>
</dbReference>
<keyword evidence="1" id="KW-0472">Membrane</keyword>
<keyword evidence="1" id="KW-0812">Transmembrane</keyword>
<reference evidence="2 3" key="1">
    <citation type="submission" date="2014-06" db="EMBL/GenBank/DDBJ databases">
        <authorList>
            <consortium name="DOE Joint Genome Institute"/>
            <person name="Kuo A."/>
            <person name="Kohler A."/>
            <person name="Nagy L.G."/>
            <person name="Floudas D."/>
            <person name="Copeland A."/>
            <person name="Barry K.W."/>
            <person name="Cichocki N."/>
            <person name="Veneault-Fourrey C."/>
            <person name="LaButti K."/>
            <person name="Lindquist E.A."/>
            <person name="Lipzen A."/>
            <person name="Lundell T."/>
            <person name="Morin E."/>
            <person name="Murat C."/>
            <person name="Sun H."/>
            <person name="Tunlid A."/>
            <person name="Henrissat B."/>
            <person name="Grigoriev I.V."/>
            <person name="Hibbett D.S."/>
            <person name="Martin F."/>
            <person name="Nordberg H.P."/>
            <person name="Cantor M.N."/>
            <person name="Hua S.X."/>
        </authorList>
    </citation>
    <scope>NUCLEOTIDE SEQUENCE [LARGE SCALE GENOMIC DNA]</scope>
    <source>
        <strain evidence="2 3">ATCC 200175</strain>
    </source>
</reference>
<name>A0A0C9TXR5_PAXIN</name>
<feature type="transmembrane region" description="Helical" evidence="1">
    <location>
        <begin position="119"/>
        <end position="141"/>
    </location>
</feature>
<keyword evidence="1" id="KW-1133">Transmembrane helix</keyword>
<organism evidence="2 3">
    <name type="scientific">Paxillus involutus ATCC 200175</name>
    <dbReference type="NCBI Taxonomy" id="664439"/>
    <lineage>
        <taxon>Eukaryota</taxon>
        <taxon>Fungi</taxon>
        <taxon>Dikarya</taxon>
        <taxon>Basidiomycota</taxon>
        <taxon>Agaricomycotina</taxon>
        <taxon>Agaricomycetes</taxon>
        <taxon>Agaricomycetidae</taxon>
        <taxon>Boletales</taxon>
        <taxon>Paxilineae</taxon>
        <taxon>Paxillaceae</taxon>
        <taxon>Paxillus</taxon>
    </lineage>
</organism>
<reference evidence="3" key="2">
    <citation type="submission" date="2015-01" db="EMBL/GenBank/DDBJ databases">
        <title>Evolutionary Origins and Diversification of the Mycorrhizal Mutualists.</title>
        <authorList>
            <consortium name="DOE Joint Genome Institute"/>
            <consortium name="Mycorrhizal Genomics Consortium"/>
            <person name="Kohler A."/>
            <person name="Kuo A."/>
            <person name="Nagy L.G."/>
            <person name="Floudas D."/>
            <person name="Copeland A."/>
            <person name="Barry K.W."/>
            <person name="Cichocki N."/>
            <person name="Veneault-Fourrey C."/>
            <person name="LaButti K."/>
            <person name="Lindquist E.A."/>
            <person name="Lipzen A."/>
            <person name="Lundell T."/>
            <person name="Morin E."/>
            <person name="Murat C."/>
            <person name="Riley R."/>
            <person name="Ohm R."/>
            <person name="Sun H."/>
            <person name="Tunlid A."/>
            <person name="Henrissat B."/>
            <person name="Grigoriev I.V."/>
            <person name="Hibbett D.S."/>
            <person name="Martin F."/>
        </authorList>
    </citation>
    <scope>NUCLEOTIDE SEQUENCE [LARGE SCALE GENOMIC DNA]</scope>
    <source>
        <strain evidence="3">ATCC 200175</strain>
    </source>
</reference>
<gene>
    <name evidence="2" type="ORF">PAXINDRAFT_171213</name>
</gene>
<keyword evidence="3" id="KW-1185">Reference proteome</keyword>
<dbReference type="AlphaFoldDB" id="A0A0C9TXR5"/>
<evidence type="ECO:0000313" key="3">
    <source>
        <dbReference type="Proteomes" id="UP000053647"/>
    </source>
</evidence>
<dbReference type="EMBL" id="KN819364">
    <property type="protein sequence ID" value="KIJ12402.1"/>
    <property type="molecule type" value="Genomic_DNA"/>
</dbReference>
<feature type="transmembrane region" description="Helical" evidence="1">
    <location>
        <begin position="38"/>
        <end position="58"/>
    </location>
</feature>
<dbReference type="HOGENOM" id="CLU_099526_1_0_1"/>
<sequence>MATLWSDQGQYLDCSPPMPTTEVIPRRDVEANEENWKIHYVQLILNVLFLFAIGVPTIKRMREITAPENAAQWQNFKSAQLSRLGNLNVVGSLILATTAAFLTTQPTTPIVNWTEQVPYLMFIAAVCLGGNGVGCGTFLLLTLMDAQAESLRQLLDHPVEFMLVLTLLACPTLLIIGAGSMVSIGLMIAVLYGNNTHAKVEVAVTFVLMVVGGGLFIWCFRWVARTGVQAELVRRRRLEEDVCLSPVV</sequence>
<evidence type="ECO:0000313" key="2">
    <source>
        <dbReference type="EMBL" id="KIJ12402.1"/>
    </source>
</evidence>
<proteinExistence type="predicted"/>
<dbReference type="OrthoDB" id="3253189at2759"/>
<accession>A0A0C9TXR5</accession>
<evidence type="ECO:0000256" key="1">
    <source>
        <dbReference type="SAM" id="Phobius"/>
    </source>
</evidence>
<feature type="transmembrane region" description="Helical" evidence="1">
    <location>
        <begin position="161"/>
        <end position="190"/>
    </location>
</feature>
<protein>
    <submittedName>
        <fullName evidence="2">Uncharacterized protein</fullName>
    </submittedName>
</protein>
<feature type="transmembrane region" description="Helical" evidence="1">
    <location>
        <begin position="202"/>
        <end position="224"/>
    </location>
</feature>
<feature type="transmembrane region" description="Helical" evidence="1">
    <location>
        <begin position="84"/>
        <end position="104"/>
    </location>
</feature>